<keyword evidence="2" id="KW-0812">Transmembrane</keyword>
<keyword evidence="2" id="KW-0472">Membrane</keyword>
<dbReference type="AlphaFoldDB" id="A0A9J9GF41"/>
<dbReference type="Gene3D" id="1.10.287.1490">
    <property type="match status" value="1"/>
</dbReference>
<dbReference type="RefSeq" id="WP_012016192.1">
    <property type="nucleotide sequence ID" value="NC_009436.1"/>
</dbReference>
<sequence>MSKNKSDENDKGSDDSLFKKSIDSLKPLQDAVLSRFSNPLFFSFAISWALFNWDRLAVLFFSKQNILSRIETVKAMPSNALFYWDIPHATTIWFPLASSCIFVLISPYINNLVDLVLLSPRKMKQSNDELLLQNSYVKKKDTAITQVNFEEAHETERLRLRSEQERLRAEAFTSKSNVSDLKNTLATLNESISTSSATNDTIKRENAELLSRLNELRKEVNEYDLSISSSRQTLSELESEISKKKNSYDERIDALKHEITTLKFNLDESNNHLIGVVNLIQPGTYLTKQDEIDILDPAKRWAHNVNWGREQQIK</sequence>
<evidence type="ECO:0000256" key="1">
    <source>
        <dbReference type="SAM" id="Coils"/>
    </source>
</evidence>
<evidence type="ECO:0000313" key="4">
    <source>
        <dbReference type="Proteomes" id="UP000000230"/>
    </source>
</evidence>
<dbReference type="KEGG" id="ent:Ent638_0786"/>
<dbReference type="EMBL" id="CP000653">
    <property type="protein sequence ID" value="ABP59471.1"/>
    <property type="molecule type" value="Genomic_DNA"/>
</dbReference>
<proteinExistence type="predicted"/>
<keyword evidence="1" id="KW-0175">Coiled coil</keyword>
<gene>
    <name evidence="3" type="ordered locus">Ent638_0786</name>
</gene>
<accession>A0A9J9GF41</accession>
<organism evidence="3 4">
    <name type="scientific">Enterobacter sp. (strain 638)</name>
    <dbReference type="NCBI Taxonomy" id="399742"/>
    <lineage>
        <taxon>Bacteria</taxon>
        <taxon>Pseudomonadati</taxon>
        <taxon>Pseudomonadota</taxon>
        <taxon>Gammaproteobacteria</taxon>
        <taxon>Enterobacterales</taxon>
        <taxon>Enterobacteriaceae</taxon>
        <taxon>Enterobacter</taxon>
    </lineage>
</organism>
<reference evidence="4" key="1">
    <citation type="journal article" date="2010" name="PLoS Genet.">
        <title>Genome sequence of the plant growth promoting endophytic bacterium Enterobacter sp. 638.</title>
        <authorList>
            <person name="Taghavi S."/>
            <person name="van der Lelie D."/>
            <person name="Hoffman A."/>
            <person name="Zhang Y.B."/>
            <person name="Walla M.D."/>
            <person name="Vangronsveld J."/>
            <person name="Newman L."/>
            <person name="Monchy S."/>
        </authorList>
    </citation>
    <scope>NUCLEOTIDE SEQUENCE [LARGE SCALE GENOMIC DNA]</scope>
    <source>
        <strain evidence="4">638</strain>
    </source>
</reference>
<name>A0A9J9GF41_ENT38</name>
<feature type="coiled-coil region" evidence="1">
    <location>
        <begin position="199"/>
        <end position="247"/>
    </location>
</feature>
<keyword evidence="4" id="KW-1185">Reference proteome</keyword>
<evidence type="ECO:0000256" key="2">
    <source>
        <dbReference type="SAM" id="Phobius"/>
    </source>
</evidence>
<keyword evidence="2" id="KW-1133">Transmembrane helix</keyword>
<dbReference type="Proteomes" id="UP000000230">
    <property type="component" value="Chromosome"/>
</dbReference>
<feature type="transmembrane region" description="Helical" evidence="2">
    <location>
        <begin position="92"/>
        <end position="117"/>
    </location>
</feature>
<protein>
    <submittedName>
        <fullName evidence="3">Uncharacterized protein</fullName>
    </submittedName>
</protein>
<feature type="transmembrane region" description="Helical" evidence="2">
    <location>
        <begin position="32"/>
        <end position="51"/>
    </location>
</feature>
<dbReference type="OrthoDB" id="6638600at2"/>
<evidence type="ECO:0000313" key="3">
    <source>
        <dbReference type="EMBL" id="ABP59471.1"/>
    </source>
</evidence>